<dbReference type="EMBL" id="BMAW01054570">
    <property type="protein sequence ID" value="GFS97046.1"/>
    <property type="molecule type" value="Genomic_DNA"/>
</dbReference>
<dbReference type="AlphaFoldDB" id="A0A8X6N6A9"/>
<evidence type="ECO:0000313" key="2">
    <source>
        <dbReference type="Proteomes" id="UP000887013"/>
    </source>
</evidence>
<gene>
    <name evidence="1" type="ORF">NPIL_666941</name>
</gene>
<dbReference type="Proteomes" id="UP000887013">
    <property type="component" value="Unassembled WGS sequence"/>
</dbReference>
<organism evidence="1 2">
    <name type="scientific">Nephila pilipes</name>
    <name type="common">Giant wood spider</name>
    <name type="synonym">Nephila maculata</name>
    <dbReference type="NCBI Taxonomy" id="299642"/>
    <lineage>
        <taxon>Eukaryota</taxon>
        <taxon>Metazoa</taxon>
        <taxon>Ecdysozoa</taxon>
        <taxon>Arthropoda</taxon>
        <taxon>Chelicerata</taxon>
        <taxon>Arachnida</taxon>
        <taxon>Araneae</taxon>
        <taxon>Araneomorphae</taxon>
        <taxon>Entelegynae</taxon>
        <taxon>Araneoidea</taxon>
        <taxon>Nephilidae</taxon>
        <taxon>Nephila</taxon>
    </lineage>
</organism>
<name>A0A8X6N6A9_NEPPI</name>
<accession>A0A8X6N6A9</accession>
<comment type="caution">
    <text evidence="1">The sequence shown here is derived from an EMBL/GenBank/DDBJ whole genome shotgun (WGS) entry which is preliminary data.</text>
</comment>
<protein>
    <submittedName>
        <fullName evidence="1">Uncharacterized protein</fullName>
    </submittedName>
</protein>
<feature type="non-terminal residue" evidence="1">
    <location>
        <position position="1"/>
    </location>
</feature>
<keyword evidence="2" id="KW-1185">Reference proteome</keyword>
<proteinExistence type="predicted"/>
<sequence length="68" mass="7457">RTSYYSVMNVLQSASGSSLFPYPSLFGVYCFTFQAPVLGSQLKDEGGKNCNCKYKGSSRSFYEGADCN</sequence>
<reference evidence="1" key="1">
    <citation type="submission" date="2020-08" db="EMBL/GenBank/DDBJ databases">
        <title>Multicomponent nature underlies the extraordinary mechanical properties of spider dragline silk.</title>
        <authorList>
            <person name="Kono N."/>
            <person name="Nakamura H."/>
            <person name="Mori M."/>
            <person name="Yoshida Y."/>
            <person name="Ohtoshi R."/>
            <person name="Malay A.D."/>
            <person name="Moran D.A.P."/>
            <person name="Tomita M."/>
            <person name="Numata K."/>
            <person name="Arakawa K."/>
        </authorList>
    </citation>
    <scope>NUCLEOTIDE SEQUENCE</scope>
</reference>
<evidence type="ECO:0000313" key="1">
    <source>
        <dbReference type="EMBL" id="GFS97046.1"/>
    </source>
</evidence>